<keyword evidence="17" id="KW-1208">Phospholipid metabolism</keyword>
<evidence type="ECO:0000256" key="18">
    <source>
        <dbReference type="RuleBase" id="RU003938"/>
    </source>
</evidence>
<comment type="catalytic activity">
    <reaction evidence="1 18">
        <text>a 1,2-diacyl-sn-glycero-3-phosphate + CTP + H(+) = a CDP-1,2-diacyl-sn-glycerol + diphosphate</text>
        <dbReference type="Rhea" id="RHEA:16229"/>
        <dbReference type="ChEBI" id="CHEBI:15378"/>
        <dbReference type="ChEBI" id="CHEBI:33019"/>
        <dbReference type="ChEBI" id="CHEBI:37563"/>
        <dbReference type="ChEBI" id="CHEBI:58332"/>
        <dbReference type="ChEBI" id="CHEBI:58608"/>
        <dbReference type="EC" id="2.7.7.41"/>
    </reaction>
</comment>
<evidence type="ECO:0000256" key="17">
    <source>
        <dbReference type="ARBA" id="ARBA00023264"/>
    </source>
</evidence>
<comment type="pathway">
    <text evidence="4">Lipid metabolism.</text>
</comment>
<dbReference type="PROSITE" id="PS01315">
    <property type="entry name" value="CDS"/>
    <property type="match status" value="1"/>
</dbReference>
<evidence type="ECO:0000256" key="13">
    <source>
        <dbReference type="ARBA" id="ARBA00022989"/>
    </source>
</evidence>
<dbReference type="EC" id="2.7.7.41" evidence="6 18"/>
<dbReference type="GO" id="GO:0016779">
    <property type="term" value="F:nucleotidyltransferase activity"/>
    <property type="evidence" value="ECO:0007669"/>
    <property type="project" value="UniProtKB-KW"/>
</dbReference>
<dbReference type="RefSeq" id="WP_169249854.1">
    <property type="nucleotide sequence ID" value="NZ_SPMZ01000054.1"/>
</dbReference>
<comment type="caution">
    <text evidence="20">The sequence shown here is derived from an EMBL/GenBank/DDBJ whole genome shotgun (WGS) entry which is preliminary data.</text>
</comment>
<evidence type="ECO:0000256" key="9">
    <source>
        <dbReference type="ARBA" id="ARBA00022516"/>
    </source>
</evidence>
<evidence type="ECO:0000256" key="1">
    <source>
        <dbReference type="ARBA" id="ARBA00001698"/>
    </source>
</evidence>
<evidence type="ECO:0000256" key="2">
    <source>
        <dbReference type="ARBA" id="ARBA00004651"/>
    </source>
</evidence>
<evidence type="ECO:0000256" key="14">
    <source>
        <dbReference type="ARBA" id="ARBA00023098"/>
    </source>
</evidence>
<reference evidence="20 21" key="1">
    <citation type="submission" date="2019-03" db="EMBL/GenBank/DDBJ databases">
        <title>Metabolic reconstructions from genomes of highly enriched 'Candidatus Accumulibacter' and 'Candidatus Competibacter' bioreactor populations.</title>
        <authorList>
            <person name="Annavajhala M.K."/>
            <person name="Welles L."/>
            <person name="Abbas B."/>
            <person name="Sorokin D."/>
            <person name="Park H."/>
            <person name="Van Loosdrecht M."/>
            <person name="Chandran K."/>
        </authorList>
    </citation>
    <scope>NUCLEOTIDE SEQUENCE [LARGE SCALE GENOMIC DNA]</scope>
    <source>
        <strain evidence="20 21">SBR_G</strain>
    </source>
</reference>
<evidence type="ECO:0000256" key="12">
    <source>
        <dbReference type="ARBA" id="ARBA00022695"/>
    </source>
</evidence>
<comment type="pathway">
    <text evidence="3 18">Phospholipid metabolism; CDP-diacylglycerol biosynthesis; CDP-diacylglycerol from sn-glycerol 3-phosphate: step 3/3.</text>
</comment>
<dbReference type="PANTHER" id="PTHR46382:SF1">
    <property type="entry name" value="PHOSPHATIDATE CYTIDYLYLTRANSFERASE"/>
    <property type="match status" value="1"/>
</dbReference>
<evidence type="ECO:0000256" key="7">
    <source>
        <dbReference type="ARBA" id="ARBA00019373"/>
    </source>
</evidence>
<evidence type="ECO:0000256" key="4">
    <source>
        <dbReference type="ARBA" id="ARBA00005189"/>
    </source>
</evidence>
<evidence type="ECO:0000313" key="20">
    <source>
        <dbReference type="EMBL" id="NMQ20587.1"/>
    </source>
</evidence>
<dbReference type="InterPro" id="IPR000374">
    <property type="entry name" value="PC_trans"/>
</dbReference>
<evidence type="ECO:0000256" key="6">
    <source>
        <dbReference type="ARBA" id="ARBA00012487"/>
    </source>
</evidence>
<feature type="transmembrane region" description="Helical" evidence="19">
    <location>
        <begin position="138"/>
        <end position="158"/>
    </location>
</feature>
<keyword evidence="8" id="KW-1003">Cell membrane</keyword>
<dbReference type="Proteomes" id="UP000760480">
    <property type="component" value="Unassembled WGS sequence"/>
</dbReference>
<feature type="transmembrane region" description="Helical" evidence="19">
    <location>
        <begin position="79"/>
        <end position="100"/>
    </location>
</feature>
<keyword evidence="12 18" id="KW-0548">Nucleotidyltransferase</keyword>
<accession>A0ABX1TME7</accession>
<feature type="transmembrane region" description="Helical" evidence="19">
    <location>
        <begin position="112"/>
        <end position="132"/>
    </location>
</feature>
<gene>
    <name evidence="20" type="ORF">E4P82_16135</name>
</gene>
<evidence type="ECO:0000256" key="19">
    <source>
        <dbReference type="SAM" id="Phobius"/>
    </source>
</evidence>
<evidence type="ECO:0000256" key="16">
    <source>
        <dbReference type="ARBA" id="ARBA00023209"/>
    </source>
</evidence>
<feature type="transmembrane region" description="Helical" evidence="19">
    <location>
        <begin position="179"/>
        <end position="198"/>
    </location>
</feature>
<dbReference type="PANTHER" id="PTHR46382">
    <property type="entry name" value="PHOSPHATIDATE CYTIDYLYLTRANSFERASE"/>
    <property type="match status" value="1"/>
</dbReference>
<keyword evidence="16" id="KW-0594">Phospholipid biosynthesis</keyword>
<evidence type="ECO:0000313" key="21">
    <source>
        <dbReference type="Proteomes" id="UP000760480"/>
    </source>
</evidence>
<comment type="subcellular location">
    <subcellularLocation>
        <location evidence="2">Cell membrane</location>
        <topology evidence="2">Multi-pass membrane protein</topology>
    </subcellularLocation>
</comment>
<feature type="transmembrane region" description="Helical" evidence="19">
    <location>
        <begin position="204"/>
        <end position="224"/>
    </location>
</feature>
<dbReference type="Pfam" id="PF01148">
    <property type="entry name" value="CTP_transf_1"/>
    <property type="match status" value="1"/>
</dbReference>
<evidence type="ECO:0000256" key="8">
    <source>
        <dbReference type="ARBA" id="ARBA00022475"/>
    </source>
</evidence>
<evidence type="ECO:0000256" key="15">
    <source>
        <dbReference type="ARBA" id="ARBA00023136"/>
    </source>
</evidence>
<sequence length="270" mass="29181">MLKQRIVTAVVLAILVVWAVLKLPLAGFGLLLLAVILLGAWEWAGLARLNGLRHRLVYGGLVLTLILAFWPWVGNAAFVVGLLGCVLAGWCYALFWMWRYATRPTRQEDRSATVAVAGVIVLAAPWVAFMALRDEFGPAYVLFLFLLVWIADIGAYFAGRRWGRRKLAVTISPGKTWEGALGAGMAALMFALAGAAVLGVGARWPWFVAICMVTVGFSIVGDLFESMLKRQCGMKDSGTLLPGHGGVLDRVDSLTAAAPIFLLGLYGMRG</sequence>
<feature type="transmembrane region" description="Helical" evidence="19">
    <location>
        <begin position="56"/>
        <end position="73"/>
    </location>
</feature>
<protein>
    <recommendedName>
        <fullName evidence="7 18">Phosphatidate cytidylyltransferase</fullName>
        <ecNumber evidence="6 18">2.7.7.41</ecNumber>
    </recommendedName>
</protein>
<keyword evidence="10 18" id="KW-0808">Transferase</keyword>
<evidence type="ECO:0000256" key="3">
    <source>
        <dbReference type="ARBA" id="ARBA00005119"/>
    </source>
</evidence>
<comment type="similarity">
    <text evidence="5 18">Belongs to the CDS family.</text>
</comment>
<organism evidence="20 21">
    <name type="scientific">Candidatus Competibacter phosphatis</name>
    <dbReference type="NCBI Taxonomy" id="221280"/>
    <lineage>
        <taxon>Bacteria</taxon>
        <taxon>Pseudomonadati</taxon>
        <taxon>Pseudomonadota</taxon>
        <taxon>Gammaproteobacteria</taxon>
        <taxon>Candidatus Competibacteraceae</taxon>
        <taxon>Candidatus Competibacter</taxon>
    </lineage>
</organism>
<proteinExistence type="inferred from homology"/>
<feature type="transmembrane region" description="Helical" evidence="19">
    <location>
        <begin position="27"/>
        <end position="44"/>
    </location>
</feature>
<keyword evidence="15 19" id="KW-0472">Membrane</keyword>
<keyword evidence="21" id="KW-1185">Reference proteome</keyword>
<evidence type="ECO:0000256" key="5">
    <source>
        <dbReference type="ARBA" id="ARBA00010185"/>
    </source>
</evidence>
<keyword evidence="9" id="KW-0444">Lipid biosynthesis</keyword>
<keyword evidence="11 18" id="KW-0812">Transmembrane</keyword>
<name>A0ABX1TME7_9GAMM</name>
<keyword evidence="14" id="KW-0443">Lipid metabolism</keyword>
<keyword evidence="13 19" id="KW-1133">Transmembrane helix</keyword>
<evidence type="ECO:0000256" key="10">
    <source>
        <dbReference type="ARBA" id="ARBA00022679"/>
    </source>
</evidence>
<evidence type="ECO:0000256" key="11">
    <source>
        <dbReference type="ARBA" id="ARBA00022692"/>
    </source>
</evidence>
<dbReference type="EMBL" id="SPMZ01000054">
    <property type="protein sequence ID" value="NMQ20587.1"/>
    <property type="molecule type" value="Genomic_DNA"/>
</dbReference>
<feature type="transmembrane region" description="Helical" evidence="19">
    <location>
        <begin position="5"/>
        <end position="21"/>
    </location>
</feature>